<dbReference type="InterPro" id="IPR032870">
    <property type="entry name" value="ALKBH7-like"/>
</dbReference>
<keyword evidence="3" id="KW-1185">Reference proteome</keyword>
<dbReference type="GO" id="GO:0006631">
    <property type="term" value="P:fatty acid metabolic process"/>
    <property type="evidence" value="ECO:0007669"/>
    <property type="project" value="TreeGrafter"/>
</dbReference>
<evidence type="ECO:0000313" key="3">
    <source>
        <dbReference type="Proteomes" id="UP000292082"/>
    </source>
</evidence>
<dbReference type="SUPFAM" id="SSF51197">
    <property type="entry name" value="Clavaminate synthase-like"/>
    <property type="match status" value="1"/>
</dbReference>
<dbReference type="AlphaFoldDB" id="A0A4Q9QD56"/>
<sequence>MLRLFPVCRSTLRLQRVTGASYVSHRGFGTQATRLPPDFTLFPNFFTVDEQCLLLKASLKKLDTMESGKFRRRRRQFLQSYNPQPSVNPVQALFLPDDFYDFQEGHFDGVIRRYREMHVTAWPEDMPEIIPLIERLRELHPNGEIQTHILHLASDGTILPHVDNVEASGTWIMGVSLGDERILRLERSDLPEERYEIPLSSGSVYIQKDVVRYDYRHSILQSGDGTHPPSEGKQRLSIMIRDRFISPTP</sequence>
<organism evidence="2 3">
    <name type="scientific">Dichomitus squalens</name>
    <dbReference type="NCBI Taxonomy" id="114155"/>
    <lineage>
        <taxon>Eukaryota</taxon>
        <taxon>Fungi</taxon>
        <taxon>Dikarya</taxon>
        <taxon>Basidiomycota</taxon>
        <taxon>Agaricomycotina</taxon>
        <taxon>Agaricomycetes</taxon>
        <taxon>Polyporales</taxon>
        <taxon>Polyporaceae</taxon>
        <taxon>Dichomitus</taxon>
    </lineage>
</organism>
<name>A0A4Q9QD56_9APHY</name>
<dbReference type="PANTHER" id="PTHR21052">
    <property type="entry name" value="SPERMATOGENESIS ASSOCIATED 11-RELATED"/>
    <property type="match status" value="1"/>
</dbReference>
<proteinExistence type="predicted"/>
<dbReference type="STRING" id="114155.A0A4Q9QD56"/>
<gene>
    <name evidence="2" type="ORF">BD310DRAFT_911755</name>
</gene>
<dbReference type="GO" id="GO:0005759">
    <property type="term" value="C:mitochondrial matrix"/>
    <property type="evidence" value="ECO:0007669"/>
    <property type="project" value="TreeGrafter"/>
</dbReference>
<protein>
    <recommendedName>
        <fullName evidence="1">Alpha-ketoglutarate-dependent dioxygenase AlkB-like domain-containing protein</fullName>
    </recommendedName>
</protein>
<evidence type="ECO:0000313" key="2">
    <source>
        <dbReference type="EMBL" id="TBU65639.1"/>
    </source>
</evidence>
<dbReference type="EMBL" id="ML145084">
    <property type="protein sequence ID" value="TBU65639.1"/>
    <property type="molecule type" value="Genomic_DNA"/>
</dbReference>
<reference evidence="2 3" key="1">
    <citation type="submission" date="2019-01" db="EMBL/GenBank/DDBJ databases">
        <title>Draft genome sequences of three monokaryotic isolates of the white-rot basidiomycete fungus Dichomitus squalens.</title>
        <authorList>
            <consortium name="DOE Joint Genome Institute"/>
            <person name="Lopez S.C."/>
            <person name="Andreopoulos B."/>
            <person name="Pangilinan J."/>
            <person name="Lipzen A."/>
            <person name="Riley R."/>
            <person name="Ahrendt S."/>
            <person name="Ng V."/>
            <person name="Barry K."/>
            <person name="Daum C."/>
            <person name="Grigoriev I.V."/>
            <person name="Hilden K.S."/>
            <person name="Makela M.R."/>
            <person name="de Vries R.P."/>
        </authorList>
    </citation>
    <scope>NUCLEOTIDE SEQUENCE [LARGE SCALE GENOMIC DNA]</scope>
    <source>
        <strain evidence="2 3">CBS 464.89</strain>
    </source>
</reference>
<dbReference type="InterPro" id="IPR037151">
    <property type="entry name" value="AlkB-like_sf"/>
</dbReference>
<feature type="domain" description="Alpha-ketoglutarate-dependent dioxygenase AlkB-like" evidence="1">
    <location>
        <begin position="39"/>
        <end position="241"/>
    </location>
</feature>
<dbReference type="Gene3D" id="2.60.120.590">
    <property type="entry name" value="Alpha-ketoglutarate-dependent dioxygenase AlkB-like"/>
    <property type="match status" value="1"/>
</dbReference>
<dbReference type="PANTHER" id="PTHR21052:SF0">
    <property type="entry name" value="ALPHA-KETOGLUTARATE-DEPENDENT DIOXYGENASE ALKB HOMOLOG 7, MITOCHONDRIAL"/>
    <property type="match status" value="1"/>
</dbReference>
<dbReference type="GO" id="GO:0016706">
    <property type="term" value="F:2-oxoglutarate-dependent dioxygenase activity"/>
    <property type="evidence" value="ECO:0007669"/>
    <property type="project" value="TreeGrafter"/>
</dbReference>
<dbReference type="Proteomes" id="UP000292082">
    <property type="component" value="Unassembled WGS sequence"/>
</dbReference>
<evidence type="ECO:0000259" key="1">
    <source>
        <dbReference type="Pfam" id="PF13532"/>
    </source>
</evidence>
<dbReference type="GO" id="GO:0006974">
    <property type="term" value="P:DNA damage response"/>
    <property type="evidence" value="ECO:0007669"/>
    <property type="project" value="InterPro"/>
</dbReference>
<dbReference type="InterPro" id="IPR027450">
    <property type="entry name" value="AlkB-like"/>
</dbReference>
<dbReference type="Pfam" id="PF13532">
    <property type="entry name" value="2OG-FeII_Oxy_2"/>
    <property type="match status" value="1"/>
</dbReference>
<accession>A0A4Q9QD56</accession>